<evidence type="ECO:0000256" key="9">
    <source>
        <dbReference type="SAM" id="SignalP"/>
    </source>
</evidence>
<keyword evidence="3" id="KW-0479">Metal-binding</keyword>
<evidence type="ECO:0000256" key="6">
    <source>
        <dbReference type="ARBA" id="ARBA00022833"/>
    </source>
</evidence>
<protein>
    <recommendedName>
        <fullName evidence="10">Peptidase M43 pregnancy-associated plasma-A domain-containing protein</fullName>
    </recommendedName>
</protein>
<comment type="similarity">
    <text evidence="1">Belongs to the peptidase M43B family.</text>
</comment>
<keyword evidence="2" id="KW-0645">Protease</keyword>
<organism evidence="11 12">
    <name type="scientific">Paecilomyces lecythidis</name>
    <dbReference type="NCBI Taxonomy" id="3004212"/>
    <lineage>
        <taxon>Eukaryota</taxon>
        <taxon>Fungi</taxon>
        <taxon>Dikarya</taxon>
        <taxon>Ascomycota</taxon>
        <taxon>Pezizomycotina</taxon>
        <taxon>Eurotiomycetes</taxon>
        <taxon>Eurotiomycetidae</taxon>
        <taxon>Eurotiales</taxon>
        <taxon>Thermoascaceae</taxon>
        <taxon>Paecilomyces</taxon>
    </lineage>
</organism>
<keyword evidence="7" id="KW-0482">Metalloprotease</keyword>
<reference evidence="11 12" key="1">
    <citation type="journal article" date="2024" name="IMA Fungus">
        <title>IMA Genome - F19 : A genome assembly and annotation guide to empower mycologists, including annotated draft genome sequences of Ceratocystis pirilliformis, Diaporthe australafricana, Fusarium ophioides, Paecilomyces lecythidis, and Sporothrix stenoceras.</title>
        <authorList>
            <person name="Aylward J."/>
            <person name="Wilson A.M."/>
            <person name="Visagie C.M."/>
            <person name="Spraker J."/>
            <person name="Barnes I."/>
            <person name="Buitendag C."/>
            <person name="Ceriani C."/>
            <person name="Del Mar Angel L."/>
            <person name="du Plessis D."/>
            <person name="Fuchs T."/>
            <person name="Gasser K."/>
            <person name="Kramer D."/>
            <person name="Li W."/>
            <person name="Munsamy K."/>
            <person name="Piso A."/>
            <person name="Price J.L."/>
            <person name="Sonnekus B."/>
            <person name="Thomas C."/>
            <person name="van der Nest A."/>
            <person name="van Dijk A."/>
            <person name="van Heerden A."/>
            <person name="van Vuuren N."/>
            <person name="Yilmaz N."/>
            <person name="Duong T.A."/>
            <person name="van der Merwe N.A."/>
            <person name="Wingfield M.J."/>
            <person name="Wingfield B.D."/>
        </authorList>
    </citation>
    <scope>NUCLEOTIDE SEQUENCE [LARGE SCALE GENOMIC DNA]</scope>
    <source>
        <strain evidence="11 12">CMW 18167</strain>
    </source>
</reference>
<evidence type="ECO:0000313" key="12">
    <source>
        <dbReference type="Proteomes" id="UP001583193"/>
    </source>
</evidence>
<keyword evidence="4 9" id="KW-0732">Signal</keyword>
<feature type="signal peptide" evidence="9">
    <location>
        <begin position="1"/>
        <end position="19"/>
    </location>
</feature>
<name>A0ABR3X052_9EURO</name>
<evidence type="ECO:0000259" key="10">
    <source>
        <dbReference type="Pfam" id="PF05572"/>
    </source>
</evidence>
<accession>A0ABR3X052</accession>
<keyword evidence="5" id="KW-0378">Hydrolase</keyword>
<evidence type="ECO:0000256" key="7">
    <source>
        <dbReference type="ARBA" id="ARBA00023049"/>
    </source>
</evidence>
<keyword evidence="6" id="KW-0862">Zinc</keyword>
<dbReference type="InterPro" id="IPR024079">
    <property type="entry name" value="MetalloPept_cat_dom_sf"/>
</dbReference>
<comment type="caution">
    <text evidence="11">The sequence shown here is derived from an EMBL/GenBank/DDBJ whole genome shotgun (WGS) entry which is preliminary data.</text>
</comment>
<evidence type="ECO:0000256" key="3">
    <source>
        <dbReference type="ARBA" id="ARBA00022723"/>
    </source>
</evidence>
<evidence type="ECO:0000256" key="5">
    <source>
        <dbReference type="ARBA" id="ARBA00022801"/>
    </source>
</evidence>
<dbReference type="Gene3D" id="3.40.390.10">
    <property type="entry name" value="Collagenase (Catalytic Domain)"/>
    <property type="match status" value="1"/>
</dbReference>
<dbReference type="Proteomes" id="UP001583193">
    <property type="component" value="Unassembled WGS sequence"/>
</dbReference>
<feature type="chain" id="PRO_5045280759" description="Peptidase M43 pregnancy-associated plasma-A domain-containing protein" evidence="9">
    <location>
        <begin position="20"/>
        <end position="314"/>
    </location>
</feature>
<proteinExistence type="inferred from homology"/>
<dbReference type="PANTHER" id="PTHR47466">
    <property type="match status" value="1"/>
</dbReference>
<gene>
    <name evidence="11" type="ORF">Plec18167_007970</name>
</gene>
<dbReference type="EMBL" id="JAVDPF010000035">
    <property type="protein sequence ID" value="KAL1869304.1"/>
    <property type="molecule type" value="Genomic_DNA"/>
</dbReference>
<sequence>MQWLVGFICLILTFACTLADSDGFTLSRGRYCGTSEPGAAFKALQKQLGSIESQARMSGTGDLEILAPIEIDTWFHIVSTKAHAQSVTDKMISDQLSYLQKSYSNTTITYKLRGVTHTVNDTWAQNGDDIGMKTALRKGTYSTLNVYFQTDLQAGPSDSILGRSETTASSNADMPSLLGFCSLPDPKVNSTSTRSDYIKDGCNILADSMPGGPLTHYNRGGTAVHEVGHWNGLLHVFQGGSCSSSNEGDYIADTPIQAEPTDGCPARKDSCPDSAGLDSIHNFMDYSNDDCYQGFTKDQALRMRSTWAKMRQGK</sequence>
<evidence type="ECO:0000256" key="1">
    <source>
        <dbReference type="ARBA" id="ARBA00008721"/>
    </source>
</evidence>
<dbReference type="SUPFAM" id="SSF55486">
    <property type="entry name" value="Metalloproteases ('zincins'), catalytic domain"/>
    <property type="match status" value="1"/>
</dbReference>
<evidence type="ECO:0000256" key="2">
    <source>
        <dbReference type="ARBA" id="ARBA00022670"/>
    </source>
</evidence>
<dbReference type="Pfam" id="PF05572">
    <property type="entry name" value="Peptidase_M43"/>
    <property type="match status" value="1"/>
</dbReference>
<dbReference type="CDD" id="cd04275">
    <property type="entry name" value="ZnMc_pappalysin_like"/>
    <property type="match status" value="1"/>
</dbReference>
<feature type="domain" description="Peptidase M43 pregnancy-associated plasma-A" evidence="10">
    <location>
        <begin position="218"/>
        <end position="305"/>
    </location>
</feature>
<dbReference type="InterPro" id="IPR008754">
    <property type="entry name" value="Peptidase_M43"/>
</dbReference>
<dbReference type="PANTHER" id="PTHR47466:SF1">
    <property type="entry name" value="METALLOPROTEASE MEP1 (AFU_ORTHOLOGUE AFUA_1G07730)-RELATED"/>
    <property type="match status" value="1"/>
</dbReference>
<evidence type="ECO:0000313" key="11">
    <source>
        <dbReference type="EMBL" id="KAL1869304.1"/>
    </source>
</evidence>
<keyword evidence="8" id="KW-1015">Disulfide bond</keyword>
<keyword evidence="12" id="KW-1185">Reference proteome</keyword>
<evidence type="ECO:0000256" key="4">
    <source>
        <dbReference type="ARBA" id="ARBA00022729"/>
    </source>
</evidence>
<evidence type="ECO:0000256" key="8">
    <source>
        <dbReference type="ARBA" id="ARBA00023157"/>
    </source>
</evidence>